<evidence type="ECO:0008006" key="5">
    <source>
        <dbReference type="Google" id="ProtNLM"/>
    </source>
</evidence>
<feature type="region of interest" description="Disordered" evidence="1">
    <location>
        <begin position="1"/>
        <end position="22"/>
    </location>
</feature>
<keyword evidence="4" id="KW-1185">Reference proteome</keyword>
<organism evidence="3 4">
    <name type="scientific">Halodurantibacterium flavum</name>
    <dbReference type="NCBI Taxonomy" id="1382802"/>
    <lineage>
        <taxon>Bacteria</taxon>
        <taxon>Pseudomonadati</taxon>
        <taxon>Pseudomonadota</taxon>
        <taxon>Alphaproteobacteria</taxon>
        <taxon>Rhodobacterales</taxon>
        <taxon>Paracoccaceae</taxon>
        <taxon>Halodurantibacterium</taxon>
    </lineage>
</organism>
<feature type="transmembrane region" description="Helical" evidence="2">
    <location>
        <begin position="42"/>
        <end position="63"/>
    </location>
</feature>
<dbReference type="EMBL" id="JBHUGH010000006">
    <property type="protein sequence ID" value="MFD1912431.1"/>
    <property type="molecule type" value="Genomic_DNA"/>
</dbReference>
<keyword evidence="2" id="KW-0812">Transmembrane</keyword>
<proteinExistence type="predicted"/>
<keyword evidence="2" id="KW-0472">Membrane</keyword>
<dbReference type="PANTHER" id="PTHR32309:SF13">
    <property type="entry name" value="FERRIC ENTEROBACTIN TRANSPORT PROTEIN FEPE"/>
    <property type="match status" value="1"/>
</dbReference>
<protein>
    <recommendedName>
        <fullName evidence="5">Sugar transporter</fullName>
    </recommendedName>
</protein>
<accession>A0ABW4S4X4</accession>
<evidence type="ECO:0000313" key="4">
    <source>
        <dbReference type="Proteomes" id="UP001597353"/>
    </source>
</evidence>
<feature type="compositionally biased region" description="Polar residues" evidence="1">
    <location>
        <begin position="8"/>
        <end position="17"/>
    </location>
</feature>
<evidence type="ECO:0000256" key="1">
    <source>
        <dbReference type="SAM" id="MobiDB-lite"/>
    </source>
</evidence>
<gene>
    <name evidence="3" type="ORF">ACFSGJ_09410</name>
</gene>
<name>A0ABW4S4X4_9RHOB</name>
<feature type="compositionally biased region" description="Low complexity" evidence="1">
    <location>
        <begin position="324"/>
        <end position="337"/>
    </location>
</feature>
<comment type="caution">
    <text evidence="3">The sequence shown here is derived from an EMBL/GenBank/DDBJ whole genome shotgun (WGS) entry which is preliminary data.</text>
</comment>
<keyword evidence="2" id="KW-1133">Transmembrane helix</keyword>
<feature type="transmembrane region" description="Helical" evidence="2">
    <location>
        <begin position="405"/>
        <end position="429"/>
    </location>
</feature>
<sequence length="433" mass="47232">MARAVTQEKPSPQTRASDPQVVPHLFPAPAPAARMRARHHGVLFAFLLLVLAPLVTLGGYLWLRAADQYASTTAFSVRSEEGTANLGLLGGLALLGGSTASDMDVLHDFLLSQDIVAAVDARLDLRAIYARDWPRDRLFAFDPSGTIEDLHRHWHRQVRVIHDRSAGLITLRVTAPTADQAQAIATAIHEEGSRMINDLARAARIGATLSTEEELTAAQDRVRAAREAMTLFRARSQIIDPQADFQGRIALIHMLESQLTEEMVTLDLLRGATRPDDPRIAQAERRAEVIARRIAVERGRFGGSDPAGTGDRPAPLAAGDPVMADPGMAGDGSPAAPDDGGAMDYAHLMAEYERLLVTQQFAEEAHLAALAAHDLAQAGARRQARFLAVHVRPTLAERALYPRRWVILGTAGLLLMAFWAMGVLVYYSIRDRR</sequence>
<dbReference type="Proteomes" id="UP001597353">
    <property type="component" value="Unassembled WGS sequence"/>
</dbReference>
<evidence type="ECO:0000313" key="3">
    <source>
        <dbReference type="EMBL" id="MFD1912431.1"/>
    </source>
</evidence>
<feature type="region of interest" description="Disordered" evidence="1">
    <location>
        <begin position="300"/>
        <end position="337"/>
    </location>
</feature>
<evidence type="ECO:0000256" key="2">
    <source>
        <dbReference type="SAM" id="Phobius"/>
    </source>
</evidence>
<dbReference type="InterPro" id="IPR050445">
    <property type="entry name" value="Bact_polysacc_biosynth/exp"/>
</dbReference>
<dbReference type="RefSeq" id="WP_390261036.1">
    <property type="nucleotide sequence ID" value="NZ_JBHUGH010000006.1"/>
</dbReference>
<reference evidence="4" key="1">
    <citation type="journal article" date="2019" name="Int. J. Syst. Evol. Microbiol.">
        <title>The Global Catalogue of Microorganisms (GCM) 10K type strain sequencing project: providing services to taxonomists for standard genome sequencing and annotation.</title>
        <authorList>
            <consortium name="The Broad Institute Genomics Platform"/>
            <consortium name="The Broad Institute Genome Sequencing Center for Infectious Disease"/>
            <person name="Wu L."/>
            <person name="Ma J."/>
        </authorList>
    </citation>
    <scope>NUCLEOTIDE SEQUENCE [LARGE SCALE GENOMIC DNA]</scope>
    <source>
        <strain evidence="4">CGMCC 4.7242</strain>
    </source>
</reference>
<dbReference type="PANTHER" id="PTHR32309">
    <property type="entry name" value="TYROSINE-PROTEIN KINASE"/>
    <property type="match status" value="1"/>
</dbReference>